<name>Q5ULQ6_9CAUD</name>
<evidence type="ECO:0000313" key="1">
    <source>
        <dbReference type="EMBL" id="AAV35878.1"/>
    </source>
</evidence>
<dbReference type="EMBL" id="AY682195">
    <property type="protein sequence ID" value="AAV35878.1"/>
    <property type="molecule type" value="Genomic_DNA"/>
</dbReference>
<evidence type="ECO:0000313" key="2">
    <source>
        <dbReference type="Proteomes" id="UP000002117"/>
    </source>
</evidence>
<dbReference type="Proteomes" id="UP000002117">
    <property type="component" value="Segment"/>
</dbReference>
<accession>Q5ULQ6</accession>
<gene>
    <name evidence="1" type="ORF">orf58</name>
</gene>
<organism evidence="1 2">
    <name type="scientific">Lactobacillus phage LP65</name>
    <dbReference type="NCBI Taxonomy" id="2892344"/>
    <lineage>
        <taxon>Viruses</taxon>
        <taxon>Duplodnaviria</taxon>
        <taxon>Heunggongvirae</taxon>
        <taxon>Uroviricota</taxon>
        <taxon>Caudoviricetes</taxon>
        <taxon>Herelleviridae</taxon>
        <taxon>Salchichonvirus</taxon>
        <taxon>Salchichonvirus LP65</taxon>
    </lineage>
</organism>
<sequence>MFGIKRRVKQLEASSHVDKIKSGYIDKLTGLMYNKKGRLNEFSVPDYTEENDKRHEQVALEYLNKSSGGGTNLVGFLPQVDIPVKYTGDKDSILSALAIDAVSRDFSAQFDDNYEYIWAFDFDKMETKCVILAGTIEEAINIYVERYGIRSVSDIIPPLIGNTQQAVDNYNKIAKSNNVKATMSSRNVEKGILYQYVVE</sequence>
<reference evidence="1 2" key="1">
    <citation type="journal article" date="2004" name="J. Bacteriol.">
        <title>Lactobacillus plantarum bacteriophage LP65: a new member of the SPO1-like genus of the family Myoviridae.</title>
        <authorList>
            <person name="Chibani-Chennoufi S."/>
            <person name="Dillmann M.L."/>
            <person name="Marvin-Guy L."/>
            <person name="Rami-Shojaei S."/>
            <person name="Brussow H."/>
        </authorList>
    </citation>
    <scope>NUCLEOTIDE SEQUENCE</scope>
</reference>
<dbReference type="KEGG" id="vg:3197473"/>
<dbReference type="RefSeq" id="YP_164693.1">
    <property type="nucleotide sequence ID" value="NC_006565.1"/>
</dbReference>
<keyword evidence="2" id="KW-1185">Reference proteome</keyword>
<protein>
    <submittedName>
        <fullName evidence="1">Orf58</fullName>
    </submittedName>
</protein>
<proteinExistence type="predicted"/>